<dbReference type="EMBL" id="SJPX01000003">
    <property type="protein sequence ID" value="TWU51768.1"/>
    <property type="molecule type" value="Genomic_DNA"/>
</dbReference>
<proteinExistence type="predicted"/>
<dbReference type="AlphaFoldDB" id="A0A5C6ES06"/>
<reference evidence="1 2" key="1">
    <citation type="submission" date="2019-02" db="EMBL/GenBank/DDBJ databases">
        <title>Deep-cultivation of Planctomycetes and their phenomic and genomic characterization uncovers novel biology.</title>
        <authorList>
            <person name="Wiegand S."/>
            <person name="Jogler M."/>
            <person name="Boedeker C."/>
            <person name="Pinto D."/>
            <person name="Vollmers J."/>
            <person name="Rivas-Marin E."/>
            <person name="Kohn T."/>
            <person name="Peeters S.H."/>
            <person name="Heuer A."/>
            <person name="Rast P."/>
            <person name="Oberbeckmann S."/>
            <person name="Bunk B."/>
            <person name="Jeske O."/>
            <person name="Meyerdierks A."/>
            <person name="Storesund J.E."/>
            <person name="Kallscheuer N."/>
            <person name="Luecker S."/>
            <person name="Lage O.M."/>
            <person name="Pohl T."/>
            <person name="Merkel B.J."/>
            <person name="Hornburger P."/>
            <person name="Mueller R.-W."/>
            <person name="Bruemmer F."/>
            <person name="Labrenz M."/>
            <person name="Spormann A.M."/>
            <person name="Op Den Camp H."/>
            <person name="Overmann J."/>
            <person name="Amann R."/>
            <person name="Jetten M.S.M."/>
            <person name="Mascher T."/>
            <person name="Medema M.H."/>
            <person name="Devos D.P."/>
            <person name="Kaster A.-K."/>
            <person name="Ovreas L."/>
            <person name="Rohde M."/>
            <person name="Galperin M.Y."/>
            <person name="Jogler C."/>
        </authorList>
    </citation>
    <scope>NUCLEOTIDE SEQUENCE [LARGE SCALE GENOMIC DNA]</scope>
    <source>
        <strain evidence="1 2">Poly59</strain>
    </source>
</reference>
<organism evidence="1 2">
    <name type="scientific">Rubripirellula reticaptiva</name>
    <dbReference type="NCBI Taxonomy" id="2528013"/>
    <lineage>
        <taxon>Bacteria</taxon>
        <taxon>Pseudomonadati</taxon>
        <taxon>Planctomycetota</taxon>
        <taxon>Planctomycetia</taxon>
        <taxon>Pirellulales</taxon>
        <taxon>Pirellulaceae</taxon>
        <taxon>Rubripirellula</taxon>
    </lineage>
</organism>
<gene>
    <name evidence="1" type="ORF">Poly59_33630</name>
</gene>
<accession>A0A5C6ES06</accession>
<keyword evidence="2" id="KW-1185">Reference proteome</keyword>
<protein>
    <submittedName>
        <fullName evidence="1">Uncharacterized protein</fullName>
    </submittedName>
</protein>
<sequence length="48" mass="5485">MRVICCFAVDPSVKSDGSSYEINRNEPRPKMPFVTDQCNFPELIEFSS</sequence>
<dbReference type="Proteomes" id="UP000317977">
    <property type="component" value="Unassembled WGS sequence"/>
</dbReference>
<comment type="caution">
    <text evidence="1">The sequence shown here is derived from an EMBL/GenBank/DDBJ whole genome shotgun (WGS) entry which is preliminary data.</text>
</comment>
<evidence type="ECO:0000313" key="2">
    <source>
        <dbReference type="Proteomes" id="UP000317977"/>
    </source>
</evidence>
<evidence type="ECO:0000313" key="1">
    <source>
        <dbReference type="EMBL" id="TWU51768.1"/>
    </source>
</evidence>
<name>A0A5C6ES06_9BACT</name>